<dbReference type="InterPro" id="IPR032675">
    <property type="entry name" value="LRR_dom_sf"/>
</dbReference>
<evidence type="ECO:0000259" key="4">
    <source>
        <dbReference type="PROSITE" id="PS50181"/>
    </source>
</evidence>
<keyword evidence="2" id="KW-0433">Leucine-rich repeat</keyword>
<dbReference type="PANTHER" id="PTHR24113">
    <property type="entry name" value="RAN GTPASE-ACTIVATING PROTEIN 1"/>
    <property type="match status" value="1"/>
</dbReference>
<proteinExistence type="predicted"/>
<evidence type="ECO:0000313" key="6">
    <source>
        <dbReference type="Proteomes" id="UP000281549"/>
    </source>
</evidence>
<protein>
    <submittedName>
        <fullName evidence="5">RNI-like protein</fullName>
    </submittedName>
</protein>
<evidence type="ECO:0000256" key="1">
    <source>
        <dbReference type="ARBA" id="ARBA00022468"/>
    </source>
</evidence>
<dbReference type="PROSITE" id="PS50181">
    <property type="entry name" value="FBOX"/>
    <property type="match status" value="1"/>
</dbReference>
<dbReference type="GO" id="GO:0005096">
    <property type="term" value="F:GTPase activator activity"/>
    <property type="evidence" value="ECO:0007669"/>
    <property type="project" value="UniProtKB-KW"/>
</dbReference>
<sequence length="569" mass="66269">MLETLPTEMLNEIVQYLETSDVENLVRTSPDVKNSLVMHEFKPKELREWKDLGKLGITNRKIVYGKPVVFSFESPGSLIEFQNLIPRHVLYSKNCVIRFLFKSRIVNFREYKRRFKGIEKIDEIEIRDVRRGHDLERILELITSLPLIYSKFQVSDVRVNWNNRMIDSLIKVMQSRQLKELIFLNNNFGPKIERIIDELKNSQVKYFSLEMENEMEYEKPIQLNHNLKRLKLVDNAYMIHAAEMRELIKSNLEYLELDEFIYRDGLEALLEHLPQSKIQTLKLTNNGLEEFKGLIKKLIKATKSLKSLTLERFYINDEDLEFLGSNLKDSNLISINLQGNQFTDVGAANFVSHLIHSNLINLDLSFCFFHSTTLAHIFQGLSNSKLQNLNLRGLRISNQSFSNLLAIISTTKIKRLDLSENKISGISENRFENCTSSNNSNTSLNDSITISTQTLEYLNLNFNDFKSVGLIQFMKFLLDNRLDINYLDISYNYIDDKSIDEIINWINQSKRLNKIDLSFNSLTENGLIILLQNIYCKSIEINLIGNSYFDLKLSNILNNRNCLALKVNL</sequence>
<dbReference type="EMBL" id="ML005394">
    <property type="protein sequence ID" value="RKP18687.1"/>
    <property type="molecule type" value="Genomic_DNA"/>
</dbReference>
<dbReference type="Pfam" id="PF13516">
    <property type="entry name" value="LRR_6"/>
    <property type="match status" value="2"/>
</dbReference>
<name>A0A4P9YGP5_ROZAC</name>
<dbReference type="PROSITE" id="PS51450">
    <property type="entry name" value="LRR"/>
    <property type="match status" value="1"/>
</dbReference>
<organism evidence="5 6">
    <name type="scientific">Rozella allomycis (strain CSF55)</name>
    <dbReference type="NCBI Taxonomy" id="988480"/>
    <lineage>
        <taxon>Eukaryota</taxon>
        <taxon>Fungi</taxon>
        <taxon>Fungi incertae sedis</taxon>
        <taxon>Cryptomycota</taxon>
        <taxon>Cryptomycota incertae sedis</taxon>
        <taxon>Rozella</taxon>
    </lineage>
</organism>
<dbReference type="SUPFAM" id="SSF52047">
    <property type="entry name" value="RNI-like"/>
    <property type="match status" value="2"/>
</dbReference>
<keyword evidence="3" id="KW-0677">Repeat</keyword>
<dbReference type="GO" id="GO:0048471">
    <property type="term" value="C:perinuclear region of cytoplasm"/>
    <property type="evidence" value="ECO:0007669"/>
    <property type="project" value="TreeGrafter"/>
</dbReference>
<dbReference type="GO" id="GO:0005634">
    <property type="term" value="C:nucleus"/>
    <property type="evidence" value="ECO:0007669"/>
    <property type="project" value="TreeGrafter"/>
</dbReference>
<dbReference type="Pfam" id="PF00560">
    <property type="entry name" value="LRR_1"/>
    <property type="match status" value="1"/>
</dbReference>
<dbReference type="Proteomes" id="UP000281549">
    <property type="component" value="Unassembled WGS sequence"/>
</dbReference>
<dbReference type="Gene3D" id="3.80.10.10">
    <property type="entry name" value="Ribonuclease Inhibitor"/>
    <property type="match status" value="3"/>
</dbReference>
<dbReference type="GO" id="GO:0031267">
    <property type="term" value="F:small GTPase binding"/>
    <property type="evidence" value="ECO:0007669"/>
    <property type="project" value="TreeGrafter"/>
</dbReference>
<keyword evidence="1" id="KW-0343">GTPase activation</keyword>
<evidence type="ECO:0000256" key="3">
    <source>
        <dbReference type="ARBA" id="ARBA00022737"/>
    </source>
</evidence>
<dbReference type="InterPro" id="IPR001611">
    <property type="entry name" value="Leu-rich_rpt"/>
</dbReference>
<dbReference type="GO" id="GO:0006913">
    <property type="term" value="P:nucleocytoplasmic transport"/>
    <property type="evidence" value="ECO:0007669"/>
    <property type="project" value="TreeGrafter"/>
</dbReference>
<dbReference type="PANTHER" id="PTHR24113:SF12">
    <property type="entry name" value="RAN GTPASE-ACTIVATING PROTEIN 1"/>
    <property type="match status" value="1"/>
</dbReference>
<dbReference type="InterPro" id="IPR027038">
    <property type="entry name" value="RanGap"/>
</dbReference>
<evidence type="ECO:0000256" key="2">
    <source>
        <dbReference type="ARBA" id="ARBA00022614"/>
    </source>
</evidence>
<dbReference type="InterPro" id="IPR001810">
    <property type="entry name" value="F-box_dom"/>
</dbReference>
<dbReference type="AlphaFoldDB" id="A0A4P9YGP5"/>
<evidence type="ECO:0000313" key="5">
    <source>
        <dbReference type="EMBL" id="RKP18687.1"/>
    </source>
</evidence>
<gene>
    <name evidence="5" type="ORF">ROZALSC1DRAFT_22985</name>
</gene>
<dbReference type="GO" id="GO:0005829">
    <property type="term" value="C:cytosol"/>
    <property type="evidence" value="ECO:0007669"/>
    <property type="project" value="TreeGrafter"/>
</dbReference>
<feature type="domain" description="F-box" evidence="4">
    <location>
        <begin position="1"/>
        <end position="52"/>
    </location>
</feature>
<accession>A0A4P9YGP5</accession>
<reference evidence="6" key="1">
    <citation type="journal article" date="2018" name="Nat. Microbiol.">
        <title>Leveraging single-cell genomics to expand the fungal tree of life.</title>
        <authorList>
            <person name="Ahrendt S.R."/>
            <person name="Quandt C.A."/>
            <person name="Ciobanu D."/>
            <person name="Clum A."/>
            <person name="Salamov A."/>
            <person name="Andreopoulos B."/>
            <person name="Cheng J.F."/>
            <person name="Woyke T."/>
            <person name="Pelin A."/>
            <person name="Henrissat B."/>
            <person name="Reynolds N.K."/>
            <person name="Benny G.L."/>
            <person name="Smith M.E."/>
            <person name="James T.Y."/>
            <person name="Grigoriev I.V."/>
        </authorList>
    </citation>
    <scope>NUCLEOTIDE SEQUENCE [LARGE SCALE GENOMIC DNA]</scope>
    <source>
        <strain evidence="6">CSF55</strain>
    </source>
</reference>